<dbReference type="EMBL" id="CP003358">
    <property type="protein sequence ID" value="AGB47805.1"/>
    <property type="molecule type" value="Genomic_DNA"/>
</dbReference>
<dbReference type="OrthoDB" id="7860729at2"/>
<dbReference type="HOGENOM" id="CLU_1501803_0_0_5"/>
<accession>L0KT23</accession>
<evidence type="ECO:0000313" key="2">
    <source>
        <dbReference type="EMBL" id="AGB47805.1"/>
    </source>
</evidence>
<dbReference type="InterPro" id="IPR012495">
    <property type="entry name" value="TadE-like_dom"/>
</dbReference>
<feature type="domain" description="TadE-like" evidence="1">
    <location>
        <begin position="18"/>
        <end position="60"/>
    </location>
</feature>
<dbReference type="STRING" id="754035.Mesau_05499"/>
<gene>
    <name evidence="2" type="ordered locus">Mesau_05499</name>
</gene>
<sequence length="174" mass="18770">MLTALRSLLYRFGGEERGAVLVEMTLITPLMISLSAGVFEFGNLLHQKLLIEAGLNDGARYAARCNQTFNTALNCGTYARNIAATGSYNCGGDCAVASRVAGWLPATVMVDLNHRVITVTTDANGLVNYHSTTPNVRVVRLDTSFTYTGASLLSYLGLGPITFSAAHEERYIGW</sequence>
<dbReference type="GeneID" id="90992782"/>
<reference evidence="3" key="1">
    <citation type="submission" date="2012-02" db="EMBL/GenBank/DDBJ databases">
        <title>Complete sequence of Mesorhizobium australicum WSM2073.</title>
        <authorList>
            <person name="Lucas S."/>
            <person name="Han J."/>
            <person name="Lapidus A."/>
            <person name="Cheng J.-F."/>
            <person name="Goodwin L."/>
            <person name="Pitluck S."/>
            <person name="Peters L."/>
            <person name="Gu W."/>
            <person name="Detter J.C."/>
            <person name="Han C."/>
            <person name="Tapia R."/>
            <person name="Land M."/>
            <person name="Hauser L."/>
            <person name="Kyrpides N."/>
            <person name="Ivanova N."/>
            <person name="Pagani I."/>
            <person name="Reeve W.G."/>
            <person name="Howieson J.G."/>
            <person name="Tiwari R.P."/>
            <person name="O'Hara G.W."/>
            <person name="Atkins C.A."/>
            <person name="Ronson C.W."/>
            <person name="Nandasena K.G."/>
            <person name="Woyke T."/>
        </authorList>
    </citation>
    <scope>NUCLEOTIDE SEQUENCE [LARGE SCALE GENOMIC DNA]</scope>
    <source>
        <strain evidence="3">LMG 24608 / HAMBI 3006 / WSM2073</strain>
    </source>
</reference>
<name>L0KT23_MESAW</name>
<dbReference type="Proteomes" id="UP000010998">
    <property type="component" value="Chromosome"/>
</dbReference>
<proteinExistence type="predicted"/>
<keyword evidence="3" id="KW-1185">Reference proteome</keyword>
<dbReference type="AlphaFoldDB" id="L0KT23"/>
<dbReference type="RefSeq" id="WP_015319178.1">
    <property type="nucleotide sequence ID" value="NC_019973.1"/>
</dbReference>
<organism evidence="2 3">
    <name type="scientific">Mesorhizobium australicum (strain HAMBI 3006 / LMG 24608 / WSM2073)</name>
    <dbReference type="NCBI Taxonomy" id="754035"/>
    <lineage>
        <taxon>Bacteria</taxon>
        <taxon>Pseudomonadati</taxon>
        <taxon>Pseudomonadota</taxon>
        <taxon>Alphaproteobacteria</taxon>
        <taxon>Hyphomicrobiales</taxon>
        <taxon>Phyllobacteriaceae</taxon>
        <taxon>Mesorhizobium</taxon>
    </lineage>
</organism>
<dbReference type="eggNOG" id="COG4961">
    <property type="taxonomic scope" value="Bacteria"/>
</dbReference>
<evidence type="ECO:0000313" key="3">
    <source>
        <dbReference type="Proteomes" id="UP000010998"/>
    </source>
</evidence>
<protein>
    <submittedName>
        <fullName evidence="2">Flp pilus assembly protein TadG</fullName>
    </submittedName>
</protein>
<dbReference type="KEGG" id="mam:Mesau_05499"/>
<dbReference type="Pfam" id="PF07811">
    <property type="entry name" value="TadE"/>
    <property type="match status" value="1"/>
</dbReference>
<evidence type="ECO:0000259" key="1">
    <source>
        <dbReference type="Pfam" id="PF07811"/>
    </source>
</evidence>